<feature type="domain" description="Luciferase" evidence="2">
    <location>
        <begin position="92"/>
        <end position="155"/>
    </location>
</feature>
<evidence type="ECO:0000313" key="4">
    <source>
        <dbReference type="Proteomes" id="UP001185728"/>
    </source>
</evidence>
<evidence type="ECO:0000256" key="1">
    <source>
        <dbReference type="SAM" id="MobiDB-lite"/>
    </source>
</evidence>
<comment type="caution">
    <text evidence="3">The sequence shown here is derived from an EMBL/GenBank/DDBJ whole genome shotgun (WGS) entry which is preliminary data.</text>
</comment>
<name>A0AAP5WCF9_9MICC</name>
<protein>
    <submittedName>
        <fullName evidence="3">DUF5519 family protein</fullName>
    </submittedName>
</protein>
<organism evidence="3 4">
    <name type="scientific">Micrococcus yunnanensis</name>
    <dbReference type="NCBI Taxonomy" id="566027"/>
    <lineage>
        <taxon>Bacteria</taxon>
        <taxon>Bacillati</taxon>
        <taxon>Actinomycetota</taxon>
        <taxon>Actinomycetes</taxon>
        <taxon>Micrococcales</taxon>
        <taxon>Micrococcaceae</taxon>
        <taxon>Micrococcus</taxon>
    </lineage>
</organism>
<dbReference type="PANTHER" id="PTHR38695:SF1">
    <property type="entry name" value="AMINO ACID PERMEASE_ SLC12A DOMAIN-CONTAINING PROTEIN"/>
    <property type="match status" value="1"/>
</dbReference>
<evidence type="ECO:0000259" key="2">
    <source>
        <dbReference type="Pfam" id="PF17648"/>
    </source>
</evidence>
<dbReference type="Proteomes" id="UP001185728">
    <property type="component" value="Unassembled WGS sequence"/>
</dbReference>
<dbReference type="Pfam" id="PF17648">
    <property type="entry name" value="Luciferase"/>
    <property type="match status" value="1"/>
</dbReference>
<feature type="region of interest" description="Disordered" evidence="1">
    <location>
        <begin position="1"/>
        <end position="38"/>
    </location>
</feature>
<reference evidence="3" key="1">
    <citation type="submission" date="2023-10" db="EMBL/GenBank/DDBJ databases">
        <title>Development of a sustainable strategy for remediation of hydrocarbon-contaminated territories based on the waste exchange concept.</title>
        <authorList>
            <person name="Krivoruchko A."/>
        </authorList>
    </citation>
    <scope>NUCLEOTIDE SEQUENCE</scope>
    <source>
        <strain evidence="3">IEGM 1325</strain>
    </source>
</reference>
<proteinExistence type="predicted"/>
<feature type="compositionally biased region" description="Basic and acidic residues" evidence="1">
    <location>
        <begin position="1"/>
        <end position="18"/>
    </location>
</feature>
<accession>A0AAP5WCF9</accession>
<dbReference type="InterPro" id="IPR040841">
    <property type="entry name" value="Luciferase_dom"/>
</dbReference>
<dbReference type="InterPro" id="IPR048273">
    <property type="entry name" value="Luciferase"/>
</dbReference>
<sequence>MDPDASPRVRLTADDPRPGSRPATSTEGPHRQLDQRSSPELWGRLVAAVFALDGVEEGHSTVSPATSRAVHLTGRPEERTPEVNLSPGRRWEPVHLHGVDDTSVHLVLAPERGVRLTELGWLEPHGYADFGTEWMLYGPRDEAELAVVVGIIEESLAYARG</sequence>
<dbReference type="EMBL" id="JAWLUK010000023">
    <property type="protein sequence ID" value="MDV7178077.1"/>
    <property type="molecule type" value="Genomic_DNA"/>
</dbReference>
<evidence type="ECO:0000313" key="3">
    <source>
        <dbReference type="EMBL" id="MDV7178077.1"/>
    </source>
</evidence>
<gene>
    <name evidence="3" type="ORF">R4064_10630</name>
</gene>
<dbReference type="PANTHER" id="PTHR38695">
    <property type="entry name" value="AMINO ACID PERMEASE_ SLC12A DOMAIN-CONTAINING PROTEIN"/>
    <property type="match status" value="1"/>
</dbReference>
<dbReference type="AlphaFoldDB" id="A0AAP5WCF9"/>